<proteinExistence type="predicted"/>
<comment type="caution">
    <text evidence="5">The sequence shown here is derived from an EMBL/GenBank/DDBJ whole genome shotgun (WGS) entry which is preliminary data.</text>
</comment>
<dbReference type="SMART" id="SM00895">
    <property type="entry name" value="FCD"/>
    <property type="match status" value="1"/>
</dbReference>
<name>A0ABQ5V7A1_9PROT</name>
<dbReference type="Proteomes" id="UP001161391">
    <property type="component" value="Unassembled WGS sequence"/>
</dbReference>
<dbReference type="PANTHER" id="PTHR43537">
    <property type="entry name" value="TRANSCRIPTIONAL REGULATOR, GNTR FAMILY"/>
    <property type="match status" value="1"/>
</dbReference>
<dbReference type="PRINTS" id="PR00035">
    <property type="entry name" value="HTHGNTR"/>
</dbReference>
<dbReference type="InterPro" id="IPR036390">
    <property type="entry name" value="WH_DNA-bd_sf"/>
</dbReference>
<evidence type="ECO:0000259" key="4">
    <source>
        <dbReference type="PROSITE" id="PS50949"/>
    </source>
</evidence>
<accession>A0ABQ5V7A1</accession>
<dbReference type="CDD" id="cd07377">
    <property type="entry name" value="WHTH_GntR"/>
    <property type="match status" value="1"/>
</dbReference>
<dbReference type="Gene3D" id="1.20.120.530">
    <property type="entry name" value="GntR ligand-binding domain-like"/>
    <property type="match status" value="1"/>
</dbReference>
<reference evidence="5" key="2">
    <citation type="submission" date="2023-01" db="EMBL/GenBank/DDBJ databases">
        <title>Draft genome sequence of Algimonas ampicilliniresistens strain NBRC 108219.</title>
        <authorList>
            <person name="Sun Q."/>
            <person name="Mori K."/>
        </authorList>
    </citation>
    <scope>NUCLEOTIDE SEQUENCE</scope>
    <source>
        <strain evidence="5">NBRC 108219</strain>
    </source>
</reference>
<dbReference type="InterPro" id="IPR011711">
    <property type="entry name" value="GntR_C"/>
</dbReference>
<dbReference type="EMBL" id="BSNK01000001">
    <property type="protein sequence ID" value="GLQ22535.1"/>
    <property type="molecule type" value="Genomic_DNA"/>
</dbReference>
<reference evidence="5" key="1">
    <citation type="journal article" date="2014" name="Int. J. Syst. Evol. Microbiol.">
        <title>Complete genome of a new Firmicutes species belonging to the dominant human colonic microbiota ('Ruminococcus bicirculans') reveals two chromosomes and a selective capacity to utilize plant glucans.</title>
        <authorList>
            <consortium name="NISC Comparative Sequencing Program"/>
            <person name="Wegmann U."/>
            <person name="Louis P."/>
            <person name="Goesmann A."/>
            <person name="Henrissat B."/>
            <person name="Duncan S.H."/>
            <person name="Flint H.J."/>
        </authorList>
    </citation>
    <scope>NUCLEOTIDE SEQUENCE</scope>
    <source>
        <strain evidence="5">NBRC 108219</strain>
    </source>
</reference>
<feature type="domain" description="HTH gntR-type" evidence="4">
    <location>
        <begin position="4"/>
        <end position="72"/>
    </location>
</feature>
<gene>
    <name evidence="5" type="primary">uxuR</name>
    <name evidence="5" type="ORF">GCM10007853_04090</name>
</gene>
<protein>
    <submittedName>
        <fullName evidence="5">Uxu operon regulator</fullName>
    </submittedName>
</protein>
<keyword evidence="3" id="KW-0804">Transcription</keyword>
<organism evidence="5 6">
    <name type="scientific">Algimonas ampicilliniresistens</name>
    <dbReference type="NCBI Taxonomy" id="1298735"/>
    <lineage>
        <taxon>Bacteria</taxon>
        <taxon>Pseudomonadati</taxon>
        <taxon>Pseudomonadota</taxon>
        <taxon>Alphaproteobacteria</taxon>
        <taxon>Maricaulales</taxon>
        <taxon>Robiginitomaculaceae</taxon>
        <taxon>Algimonas</taxon>
    </lineage>
</organism>
<dbReference type="SMART" id="SM00345">
    <property type="entry name" value="HTH_GNTR"/>
    <property type="match status" value="1"/>
</dbReference>
<dbReference type="Pfam" id="PF00392">
    <property type="entry name" value="GntR"/>
    <property type="match status" value="1"/>
</dbReference>
<dbReference type="SUPFAM" id="SSF48008">
    <property type="entry name" value="GntR ligand-binding domain-like"/>
    <property type="match status" value="1"/>
</dbReference>
<keyword evidence="2" id="KW-0238">DNA-binding</keyword>
<evidence type="ECO:0000256" key="1">
    <source>
        <dbReference type="ARBA" id="ARBA00023015"/>
    </source>
</evidence>
<sequence>MVEKRLYHTVANKILELIDSGVFPPGSRLPGERDLATKFEVSRVAVREAEIALQAQGRIEIKVGSGAYVLDSGNLALNGLPKVGPFELTEARALFEAESAALAAPIISDDAIAELENYIEIMSGRVVGEMTPDEADSAFHNAIARATNNHAIMFVIESMWKMRTEAAQLQTVYKSVCDRDSSHREDEHQAIVEALKRRNSSDARSAMRAHFTRMIDALLEASEEQAYAEVKRQAAESRSRYMLTKQLDR</sequence>
<evidence type="ECO:0000313" key="5">
    <source>
        <dbReference type="EMBL" id="GLQ22535.1"/>
    </source>
</evidence>
<dbReference type="PROSITE" id="PS50949">
    <property type="entry name" value="HTH_GNTR"/>
    <property type="match status" value="1"/>
</dbReference>
<keyword evidence="1" id="KW-0805">Transcription regulation</keyword>
<evidence type="ECO:0000256" key="3">
    <source>
        <dbReference type="ARBA" id="ARBA00023163"/>
    </source>
</evidence>
<dbReference type="InterPro" id="IPR000524">
    <property type="entry name" value="Tscrpt_reg_HTH_GntR"/>
</dbReference>
<evidence type="ECO:0000256" key="2">
    <source>
        <dbReference type="ARBA" id="ARBA00023125"/>
    </source>
</evidence>
<evidence type="ECO:0000313" key="6">
    <source>
        <dbReference type="Proteomes" id="UP001161391"/>
    </source>
</evidence>
<dbReference type="SUPFAM" id="SSF46785">
    <property type="entry name" value="Winged helix' DNA-binding domain"/>
    <property type="match status" value="1"/>
</dbReference>
<keyword evidence="6" id="KW-1185">Reference proteome</keyword>
<dbReference type="InterPro" id="IPR008920">
    <property type="entry name" value="TF_FadR/GntR_C"/>
</dbReference>
<dbReference type="Pfam" id="PF07729">
    <property type="entry name" value="FCD"/>
    <property type="match status" value="1"/>
</dbReference>
<dbReference type="InterPro" id="IPR036388">
    <property type="entry name" value="WH-like_DNA-bd_sf"/>
</dbReference>
<dbReference type="PANTHER" id="PTHR43537:SF5">
    <property type="entry name" value="UXU OPERON TRANSCRIPTIONAL REGULATOR"/>
    <property type="match status" value="1"/>
</dbReference>
<dbReference type="Gene3D" id="1.10.10.10">
    <property type="entry name" value="Winged helix-like DNA-binding domain superfamily/Winged helix DNA-binding domain"/>
    <property type="match status" value="1"/>
</dbReference>